<dbReference type="EMBL" id="MT143990">
    <property type="protein sequence ID" value="QJA45431.1"/>
    <property type="molecule type" value="Genomic_DNA"/>
</dbReference>
<proteinExistence type="predicted"/>
<dbReference type="EMBL" id="MT144705">
    <property type="protein sequence ID" value="QJH97873.1"/>
    <property type="molecule type" value="Genomic_DNA"/>
</dbReference>
<accession>A0A6H1ZDC1</accession>
<dbReference type="AlphaFoldDB" id="A0A6H1ZDC1"/>
<protein>
    <submittedName>
        <fullName evidence="1">Uncharacterized protein</fullName>
    </submittedName>
</protein>
<name>A0A6H1ZDC1_9ZZZZ</name>
<reference evidence="1" key="1">
    <citation type="submission" date="2020-03" db="EMBL/GenBank/DDBJ databases">
        <title>The deep terrestrial virosphere.</title>
        <authorList>
            <person name="Holmfeldt K."/>
            <person name="Nilsson E."/>
            <person name="Simone D."/>
            <person name="Lopez-Fernandez M."/>
            <person name="Wu X."/>
            <person name="de Brujin I."/>
            <person name="Lundin D."/>
            <person name="Andersson A."/>
            <person name="Bertilsson S."/>
            <person name="Dopson M."/>
        </authorList>
    </citation>
    <scope>NUCLEOTIDE SEQUENCE</scope>
    <source>
        <strain evidence="1">TM448A00237</strain>
        <strain evidence="2">TM448B01100</strain>
    </source>
</reference>
<organism evidence="1">
    <name type="scientific">viral metagenome</name>
    <dbReference type="NCBI Taxonomy" id="1070528"/>
    <lineage>
        <taxon>unclassified sequences</taxon>
        <taxon>metagenomes</taxon>
        <taxon>organismal metagenomes</taxon>
    </lineage>
</organism>
<evidence type="ECO:0000313" key="2">
    <source>
        <dbReference type="EMBL" id="QJH97873.1"/>
    </source>
</evidence>
<evidence type="ECO:0000313" key="1">
    <source>
        <dbReference type="EMBL" id="QJA45431.1"/>
    </source>
</evidence>
<gene>
    <name evidence="1" type="ORF">TM448A00237_0037</name>
    <name evidence="2" type="ORF">TM448B01100_0019</name>
</gene>
<sequence length="80" mass="9772">MKKLIKNLLTKYNHWAIKRILKKSISKPCPSFHMRNFMGNAYKKYLFDYNILTEEEKEKLNDPEVKAYYAWAKRNKKGQW</sequence>